<sequence>MDWSYVGDNWSDILDRTWQHTLLAGIPLIIGLLIALPLGWLGQRVRWLKPVLLSGSGLLYTIPSLVLFVVMPIFLGTKILDPVNVIAAMTVYTLALLVRTVTDGLEAVPESTRQAATAIGYPPVKRFLGVELPLAVPVIASGLRVAAVSNVSIVSVAALLGIPQLGYYLTDAYKRGYWTEIWVGIVTCVVLALLFDLVIQLVARFLTPWARVRAS</sequence>
<dbReference type="Proteomes" id="UP000066480">
    <property type="component" value="Chromosome"/>
</dbReference>
<proteinExistence type="inferred from homology"/>
<accession>A0A0K1JNM7</accession>
<feature type="transmembrane region" description="Helical" evidence="6">
    <location>
        <begin position="51"/>
        <end position="73"/>
    </location>
</feature>
<dbReference type="PATRIC" id="fig|571913.6.peg.5042"/>
<feature type="transmembrane region" description="Helical" evidence="6">
    <location>
        <begin position="20"/>
        <end position="39"/>
    </location>
</feature>
<keyword evidence="9" id="KW-1185">Reference proteome</keyword>
<evidence type="ECO:0000256" key="2">
    <source>
        <dbReference type="ARBA" id="ARBA00022448"/>
    </source>
</evidence>
<keyword evidence="3 6" id="KW-0812">Transmembrane</keyword>
<dbReference type="SUPFAM" id="SSF161098">
    <property type="entry name" value="MetI-like"/>
    <property type="match status" value="1"/>
</dbReference>
<gene>
    <name evidence="8" type="ORF">VV02_24870</name>
</gene>
<feature type="transmembrane region" description="Helical" evidence="6">
    <location>
        <begin position="181"/>
        <end position="203"/>
    </location>
</feature>
<evidence type="ECO:0000256" key="1">
    <source>
        <dbReference type="ARBA" id="ARBA00004141"/>
    </source>
</evidence>
<dbReference type="InterPro" id="IPR000515">
    <property type="entry name" value="MetI-like"/>
</dbReference>
<evidence type="ECO:0000256" key="5">
    <source>
        <dbReference type="ARBA" id="ARBA00023136"/>
    </source>
</evidence>
<comment type="subcellular location">
    <subcellularLocation>
        <location evidence="6">Cell membrane</location>
        <topology evidence="6">Multi-pass membrane protein</topology>
    </subcellularLocation>
    <subcellularLocation>
        <location evidence="1">Membrane</location>
        <topology evidence="1">Multi-pass membrane protein</topology>
    </subcellularLocation>
</comment>
<keyword evidence="5 6" id="KW-0472">Membrane</keyword>
<dbReference type="GO" id="GO:0005886">
    <property type="term" value="C:plasma membrane"/>
    <property type="evidence" value="ECO:0007669"/>
    <property type="project" value="UniProtKB-SubCell"/>
</dbReference>
<dbReference type="PANTHER" id="PTHR30177">
    <property type="entry name" value="GLYCINE BETAINE/L-PROLINE TRANSPORT SYSTEM PERMEASE PROTEIN PROW"/>
    <property type="match status" value="1"/>
</dbReference>
<dbReference type="EMBL" id="CP011112">
    <property type="protein sequence ID" value="AKU18319.1"/>
    <property type="molecule type" value="Genomic_DNA"/>
</dbReference>
<keyword evidence="4 6" id="KW-1133">Transmembrane helix</keyword>
<evidence type="ECO:0000256" key="4">
    <source>
        <dbReference type="ARBA" id="ARBA00022989"/>
    </source>
</evidence>
<dbReference type="Gene3D" id="1.10.3720.10">
    <property type="entry name" value="MetI-like"/>
    <property type="match status" value="1"/>
</dbReference>
<dbReference type="PANTHER" id="PTHR30177:SF4">
    <property type="entry name" value="OSMOPROTECTANT IMPORT PERMEASE PROTEIN OSMW"/>
    <property type="match status" value="1"/>
</dbReference>
<feature type="transmembrane region" description="Helical" evidence="6">
    <location>
        <begin position="147"/>
        <end position="169"/>
    </location>
</feature>
<dbReference type="KEGG" id="lmoi:VV02_24870"/>
<comment type="similarity">
    <text evidence="6">Belongs to the binding-protein-dependent transport system permease family.</text>
</comment>
<reference evidence="8 9" key="1">
    <citation type="submission" date="2015-03" db="EMBL/GenBank/DDBJ databases">
        <title>Luteipulveratus halotolerans sp. nov., a novel actinobacterium (Dermacoccaceae) from Sarawak, Malaysia.</title>
        <authorList>
            <person name="Juboi H."/>
            <person name="Basik A."/>
            <person name="Shamsul S.S."/>
            <person name="Arnold P."/>
            <person name="Schmitt E.K."/>
            <person name="Sanglier J.-J."/>
            <person name="Yeo T."/>
        </authorList>
    </citation>
    <scope>NUCLEOTIDE SEQUENCE [LARGE SCALE GENOMIC DNA]</scope>
    <source>
        <strain evidence="8 9">MN07-A0370</strain>
    </source>
</reference>
<dbReference type="RefSeq" id="WP_052596011.1">
    <property type="nucleotide sequence ID" value="NZ_CP011112.1"/>
</dbReference>
<feature type="domain" description="ABC transmembrane type-1" evidence="7">
    <location>
        <begin position="17"/>
        <end position="203"/>
    </location>
</feature>
<dbReference type="GO" id="GO:0055085">
    <property type="term" value="P:transmembrane transport"/>
    <property type="evidence" value="ECO:0007669"/>
    <property type="project" value="InterPro"/>
</dbReference>
<dbReference type="GO" id="GO:0031460">
    <property type="term" value="P:glycine betaine transport"/>
    <property type="evidence" value="ECO:0007669"/>
    <property type="project" value="TreeGrafter"/>
</dbReference>
<evidence type="ECO:0000259" key="7">
    <source>
        <dbReference type="PROSITE" id="PS50928"/>
    </source>
</evidence>
<dbReference type="InterPro" id="IPR051204">
    <property type="entry name" value="ABC_transp_perm/SBD"/>
</dbReference>
<evidence type="ECO:0000313" key="8">
    <source>
        <dbReference type="EMBL" id="AKU18319.1"/>
    </source>
</evidence>
<dbReference type="AlphaFoldDB" id="A0A0K1JNM7"/>
<protein>
    <submittedName>
        <fullName evidence="8">ABC transporter permease</fullName>
    </submittedName>
</protein>
<dbReference type="STRING" id="571913.VV02_24870"/>
<dbReference type="CDD" id="cd06261">
    <property type="entry name" value="TM_PBP2"/>
    <property type="match status" value="1"/>
</dbReference>
<organism evidence="8 9">
    <name type="scientific">Luteipulveratus mongoliensis</name>
    <dbReference type="NCBI Taxonomy" id="571913"/>
    <lineage>
        <taxon>Bacteria</taxon>
        <taxon>Bacillati</taxon>
        <taxon>Actinomycetota</taxon>
        <taxon>Actinomycetes</taxon>
        <taxon>Micrococcales</taxon>
        <taxon>Dermacoccaceae</taxon>
        <taxon>Luteipulveratus</taxon>
    </lineage>
</organism>
<dbReference type="Pfam" id="PF00528">
    <property type="entry name" value="BPD_transp_1"/>
    <property type="match status" value="1"/>
</dbReference>
<keyword evidence="2 6" id="KW-0813">Transport</keyword>
<evidence type="ECO:0000313" key="9">
    <source>
        <dbReference type="Proteomes" id="UP000066480"/>
    </source>
</evidence>
<dbReference type="PROSITE" id="PS50928">
    <property type="entry name" value="ABC_TM1"/>
    <property type="match status" value="1"/>
</dbReference>
<evidence type="ECO:0000256" key="6">
    <source>
        <dbReference type="RuleBase" id="RU363032"/>
    </source>
</evidence>
<dbReference type="InterPro" id="IPR035906">
    <property type="entry name" value="MetI-like_sf"/>
</dbReference>
<name>A0A0K1JNM7_9MICO</name>
<dbReference type="OrthoDB" id="3233284at2"/>
<evidence type="ECO:0000256" key="3">
    <source>
        <dbReference type="ARBA" id="ARBA00022692"/>
    </source>
</evidence>